<reference evidence="2 3" key="1">
    <citation type="submission" date="2024-02" db="EMBL/GenBank/DDBJ databases">
        <title>High-quality chromosome-scale genome assembly of Pensacola bahiagrass (Paspalum notatum Flugge var. saurae).</title>
        <authorList>
            <person name="Vega J.M."/>
            <person name="Podio M."/>
            <person name="Orjuela J."/>
            <person name="Siena L.A."/>
            <person name="Pessino S.C."/>
            <person name="Combes M.C."/>
            <person name="Mariac C."/>
            <person name="Albertini E."/>
            <person name="Pupilli F."/>
            <person name="Ortiz J.P.A."/>
            <person name="Leblanc O."/>
        </authorList>
    </citation>
    <scope>NUCLEOTIDE SEQUENCE [LARGE SCALE GENOMIC DNA]</scope>
    <source>
        <strain evidence="2">R1</strain>
        <tissue evidence="2">Leaf</tissue>
    </source>
</reference>
<dbReference type="EMBL" id="CP144748">
    <property type="protein sequence ID" value="WVZ72674.1"/>
    <property type="molecule type" value="Genomic_DNA"/>
</dbReference>
<proteinExistence type="predicted"/>
<evidence type="ECO:0000256" key="1">
    <source>
        <dbReference type="SAM" id="MobiDB-lite"/>
    </source>
</evidence>
<evidence type="ECO:0000313" key="2">
    <source>
        <dbReference type="EMBL" id="WVZ72674.1"/>
    </source>
</evidence>
<protein>
    <submittedName>
        <fullName evidence="2">Uncharacterized protein</fullName>
    </submittedName>
</protein>
<feature type="region of interest" description="Disordered" evidence="1">
    <location>
        <begin position="1"/>
        <end position="28"/>
    </location>
</feature>
<accession>A0AAQ3TET2</accession>
<sequence>MAAARSALARISLSRRSCVSSGGSSAAAPMAMGGRVLEIPQIIRPASSIRPATVFFGNNLQNWQRFSTEGREWADPKKLPLMKEKARHVLRRLGKW</sequence>
<dbReference type="Proteomes" id="UP001341281">
    <property type="component" value="Chromosome 04"/>
</dbReference>
<evidence type="ECO:0000313" key="3">
    <source>
        <dbReference type="Proteomes" id="UP001341281"/>
    </source>
</evidence>
<gene>
    <name evidence="2" type="ORF">U9M48_021094</name>
</gene>
<name>A0AAQ3TET2_PASNO</name>
<dbReference type="AlphaFoldDB" id="A0AAQ3TET2"/>
<organism evidence="2 3">
    <name type="scientific">Paspalum notatum var. saurae</name>
    <dbReference type="NCBI Taxonomy" id="547442"/>
    <lineage>
        <taxon>Eukaryota</taxon>
        <taxon>Viridiplantae</taxon>
        <taxon>Streptophyta</taxon>
        <taxon>Embryophyta</taxon>
        <taxon>Tracheophyta</taxon>
        <taxon>Spermatophyta</taxon>
        <taxon>Magnoliopsida</taxon>
        <taxon>Liliopsida</taxon>
        <taxon>Poales</taxon>
        <taxon>Poaceae</taxon>
        <taxon>PACMAD clade</taxon>
        <taxon>Panicoideae</taxon>
        <taxon>Andropogonodae</taxon>
        <taxon>Paspaleae</taxon>
        <taxon>Paspalinae</taxon>
        <taxon>Paspalum</taxon>
    </lineage>
</organism>
<keyword evidence="3" id="KW-1185">Reference proteome</keyword>